<dbReference type="InterPro" id="IPR021560">
    <property type="entry name" value="DUF3021"/>
</dbReference>
<dbReference type="AlphaFoldDB" id="A0A645HGZ7"/>
<keyword evidence="1" id="KW-1133">Transmembrane helix</keyword>
<protein>
    <recommendedName>
        <fullName evidence="3">DUF3021 domain-containing protein</fullName>
    </recommendedName>
</protein>
<accession>A0A645HGZ7</accession>
<sequence>MQFLKRLIFYIATITTFTLLACAVWITLEVMEKGISLQAVFLPTALLWQVLCAGAVCGVATALLIVEEIQTRKEVFVRFGAHYVVINAIILGGGALFGWYTVTPIGVVCMLITVALVYVAVATMAYLRDKSTADKINERLERFRRRPR</sequence>
<feature type="transmembrane region" description="Helical" evidence="1">
    <location>
        <begin position="46"/>
        <end position="66"/>
    </location>
</feature>
<organism evidence="2">
    <name type="scientific">bioreactor metagenome</name>
    <dbReference type="NCBI Taxonomy" id="1076179"/>
    <lineage>
        <taxon>unclassified sequences</taxon>
        <taxon>metagenomes</taxon>
        <taxon>ecological metagenomes</taxon>
    </lineage>
</organism>
<keyword evidence="1" id="KW-0812">Transmembrane</keyword>
<evidence type="ECO:0000313" key="2">
    <source>
        <dbReference type="EMBL" id="MPN37662.1"/>
    </source>
</evidence>
<dbReference type="Pfam" id="PF11457">
    <property type="entry name" value="DUF3021"/>
    <property type="match status" value="1"/>
</dbReference>
<reference evidence="2" key="1">
    <citation type="submission" date="2019-08" db="EMBL/GenBank/DDBJ databases">
        <authorList>
            <person name="Kucharzyk K."/>
            <person name="Murdoch R.W."/>
            <person name="Higgins S."/>
            <person name="Loffler F."/>
        </authorList>
    </citation>
    <scope>NUCLEOTIDE SEQUENCE</scope>
</reference>
<evidence type="ECO:0000256" key="1">
    <source>
        <dbReference type="SAM" id="Phobius"/>
    </source>
</evidence>
<comment type="caution">
    <text evidence="2">The sequence shown here is derived from an EMBL/GenBank/DDBJ whole genome shotgun (WGS) entry which is preliminary data.</text>
</comment>
<feature type="transmembrane region" description="Helical" evidence="1">
    <location>
        <begin position="7"/>
        <end position="26"/>
    </location>
</feature>
<feature type="transmembrane region" description="Helical" evidence="1">
    <location>
        <begin position="105"/>
        <end position="127"/>
    </location>
</feature>
<dbReference type="EMBL" id="VSSQ01092442">
    <property type="protein sequence ID" value="MPN37662.1"/>
    <property type="molecule type" value="Genomic_DNA"/>
</dbReference>
<proteinExistence type="predicted"/>
<gene>
    <name evidence="2" type="ORF">SDC9_185182</name>
</gene>
<dbReference type="PROSITE" id="PS51257">
    <property type="entry name" value="PROKAR_LIPOPROTEIN"/>
    <property type="match status" value="1"/>
</dbReference>
<name>A0A645HGZ7_9ZZZZ</name>
<evidence type="ECO:0008006" key="3">
    <source>
        <dbReference type="Google" id="ProtNLM"/>
    </source>
</evidence>
<keyword evidence="1" id="KW-0472">Membrane</keyword>
<feature type="transmembrane region" description="Helical" evidence="1">
    <location>
        <begin position="75"/>
        <end position="99"/>
    </location>
</feature>